<dbReference type="AlphaFoldDB" id="A0AAW0T4G9"/>
<dbReference type="Proteomes" id="UP001487740">
    <property type="component" value="Unassembled WGS sequence"/>
</dbReference>
<gene>
    <name evidence="1" type="ORF">O3P69_015240</name>
</gene>
<name>A0AAW0T4G9_SCYPA</name>
<protein>
    <submittedName>
        <fullName evidence="1">Uncharacterized protein</fullName>
    </submittedName>
</protein>
<reference evidence="1 2" key="1">
    <citation type="submission" date="2023-03" db="EMBL/GenBank/DDBJ databases">
        <title>High-quality genome of Scylla paramamosain provides insights in environmental adaptation.</title>
        <authorList>
            <person name="Zhang L."/>
        </authorList>
    </citation>
    <scope>NUCLEOTIDE SEQUENCE [LARGE SCALE GENOMIC DNA]</scope>
    <source>
        <strain evidence="1">LZ_2023a</strain>
        <tissue evidence="1">Muscle</tissue>
    </source>
</reference>
<evidence type="ECO:0000313" key="2">
    <source>
        <dbReference type="Proteomes" id="UP001487740"/>
    </source>
</evidence>
<evidence type="ECO:0000313" key="1">
    <source>
        <dbReference type="EMBL" id="KAK8382134.1"/>
    </source>
</evidence>
<sequence length="541" mass="59946">MDLQGTYWRVFQGPLQQVVAALNRLDQPLAPPALRAQLLGTRTLLQHLASVLHLPLFDHAEDDTETKRSEAAVPKVGYPRYVQGFTRVACTALPLKQVVTAVLWDVDPKYLKNLLSNFERIYPELPLLLLSDADAHGGDNLVVEPPTPSVPQALAKALARVKTPYVLLASNLTQLSHHSRLERLVWVAEWAGVWAVGGSVRGADGRWRAGCLQVREDHGQLVYARGYDASMHECQLCQAIDGPVVMRTAALASLNWPENATARQLLFPELFLEIHAKAAPHQHGAAVCPDAMFLQAALEAPWQVAADTRLQGRELQRVAALWRPLARQRHLVRLHLPSGVIINYPCDFRPAVHDQTSGLPWTLTDAASLPPWTCERQEITAILSQLLQTCDILHIKCFLPQASLPGADGDSSLPGSEEGEDGELQVRAAVAFLPPRLSLLANFSHYTTSHEGESLKVTGRWWRVILTPTPVPYSLRWIRREVVDGVWAWIIQPDIEKRHEGTGGPLPNLRAADTTWEEDVQVLMRPRCAAGRTSQPVITSP</sequence>
<keyword evidence="2" id="KW-1185">Reference proteome</keyword>
<comment type="caution">
    <text evidence="1">The sequence shown here is derived from an EMBL/GenBank/DDBJ whole genome shotgun (WGS) entry which is preliminary data.</text>
</comment>
<organism evidence="1 2">
    <name type="scientific">Scylla paramamosain</name>
    <name type="common">Mud crab</name>
    <dbReference type="NCBI Taxonomy" id="85552"/>
    <lineage>
        <taxon>Eukaryota</taxon>
        <taxon>Metazoa</taxon>
        <taxon>Ecdysozoa</taxon>
        <taxon>Arthropoda</taxon>
        <taxon>Crustacea</taxon>
        <taxon>Multicrustacea</taxon>
        <taxon>Malacostraca</taxon>
        <taxon>Eumalacostraca</taxon>
        <taxon>Eucarida</taxon>
        <taxon>Decapoda</taxon>
        <taxon>Pleocyemata</taxon>
        <taxon>Brachyura</taxon>
        <taxon>Eubrachyura</taxon>
        <taxon>Portunoidea</taxon>
        <taxon>Portunidae</taxon>
        <taxon>Portuninae</taxon>
        <taxon>Scylla</taxon>
    </lineage>
</organism>
<accession>A0AAW0T4G9</accession>
<dbReference type="EMBL" id="JARAKH010000039">
    <property type="protein sequence ID" value="KAK8382134.1"/>
    <property type="molecule type" value="Genomic_DNA"/>
</dbReference>
<proteinExistence type="predicted"/>